<protein>
    <recommendedName>
        <fullName evidence="10">La protein</fullName>
    </recommendedName>
</protein>
<dbReference type="Proteomes" id="UP001329430">
    <property type="component" value="Chromosome 3"/>
</dbReference>
<proteinExistence type="predicted"/>
<dbReference type="InterPro" id="IPR036390">
    <property type="entry name" value="WH_DNA-bd_sf"/>
</dbReference>
<dbReference type="PANTHER" id="PTHR22792">
    <property type="entry name" value="LUPUS LA PROTEIN-RELATED"/>
    <property type="match status" value="1"/>
</dbReference>
<dbReference type="InterPro" id="IPR006630">
    <property type="entry name" value="La_HTH"/>
</dbReference>
<comment type="caution">
    <text evidence="8">The sequence shown here is derived from an EMBL/GenBank/DDBJ whole genome shotgun (WGS) entry which is preliminary data.</text>
</comment>
<sequence>MTTEVEDKIIKQIEYYFGDYNLPKDKFLQEQIAKDDGWVEISVLLTFVRLSKLSEDPEVIAEAIKKSENNIVVVSEDGKKVRRNPENAAPEFTEERRKEIISRSAYAKGFPIDEPLDEILKFLSENHAPFDSCSKRAYVDRATNERKFKNSCFIVFQNVEDCKKFVEAESVKYQDVELIRKFQAAYLDEKKQQFVNRKNVKKGKRAEEEKKILFPKGALFYFSLEPEDAVLTREEIKLKIAEINENAPVYIEYNKGEKEGHVRMEKENEAVEFCTKITENIMEVGDAKLKIKLLEGEDEDNYIKKAIEGMQKKRQTVKRGKRNTKKYSNNDDGPKNKKIKQ</sequence>
<dbReference type="GO" id="GO:0010494">
    <property type="term" value="C:cytoplasmic stress granule"/>
    <property type="evidence" value="ECO:0007669"/>
    <property type="project" value="TreeGrafter"/>
</dbReference>
<dbReference type="SUPFAM" id="SSF46785">
    <property type="entry name" value="Winged helix' DNA-binding domain"/>
    <property type="match status" value="1"/>
</dbReference>
<feature type="domain" description="HTH La-type RNA-binding" evidence="6">
    <location>
        <begin position="1"/>
        <end position="91"/>
    </location>
</feature>
<evidence type="ECO:0000256" key="2">
    <source>
        <dbReference type="ARBA" id="ARBA00022884"/>
    </source>
</evidence>
<dbReference type="SUPFAM" id="SSF54928">
    <property type="entry name" value="RNA-binding domain, RBD"/>
    <property type="match status" value="1"/>
</dbReference>
<dbReference type="GO" id="GO:0005829">
    <property type="term" value="C:cytosol"/>
    <property type="evidence" value="ECO:0007669"/>
    <property type="project" value="TreeGrafter"/>
</dbReference>
<dbReference type="PROSITE" id="PS51939">
    <property type="entry name" value="XRRM"/>
    <property type="match status" value="1"/>
</dbReference>
<name>A0AAN7VKE4_9COLE</name>
<organism evidence="8 9">
    <name type="scientific">Pyrocoelia pectoralis</name>
    <dbReference type="NCBI Taxonomy" id="417401"/>
    <lineage>
        <taxon>Eukaryota</taxon>
        <taxon>Metazoa</taxon>
        <taxon>Ecdysozoa</taxon>
        <taxon>Arthropoda</taxon>
        <taxon>Hexapoda</taxon>
        <taxon>Insecta</taxon>
        <taxon>Pterygota</taxon>
        <taxon>Neoptera</taxon>
        <taxon>Endopterygota</taxon>
        <taxon>Coleoptera</taxon>
        <taxon>Polyphaga</taxon>
        <taxon>Elateriformia</taxon>
        <taxon>Elateroidea</taxon>
        <taxon>Lampyridae</taxon>
        <taxon>Lampyrinae</taxon>
        <taxon>Pyrocoelia</taxon>
    </lineage>
</organism>
<accession>A0AAN7VKE4</accession>
<dbReference type="InterPro" id="IPR045180">
    <property type="entry name" value="La_dom_prot"/>
</dbReference>
<dbReference type="GO" id="GO:0005634">
    <property type="term" value="C:nucleus"/>
    <property type="evidence" value="ECO:0007669"/>
    <property type="project" value="UniProtKB-SubCell"/>
</dbReference>
<evidence type="ECO:0000256" key="3">
    <source>
        <dbReference type="ARBA" id="ARBA00023242"/>
    </source>
</evidence>
<evidence type="ECO:0000256" key="4">
    <source>
        <dbReference type="PROSITE-ProRule" id="PRU00332"/>
    </source>
</evidence>
<dbReference type="PANTHER" id="PTHR22792:SF166">
    <property type="entry name" value="LUPUS LA PROTEIN HOMOLOG"/>
    <property type="match status" value="1"/>
</dbReference>
<dbReference type="InterPro" id="IPR035979">
    <property type="entry name" value="RBD_domain_sf"/>
</dbReference>
<dbReference type="InterPro" id="IPR014886">
    <property type="entry name" value="La_xRRM"/>
</dbReference>
<dbReference type="SMART" id="SM00715">
    <property type="entry name" value="LA"/>
    <property type="match status" value="1"/>
</dbReference>
<dbReference type="AlphaFoldDB" id="A0AAN7VKE4"/>
<feature type="region of interest" description="Disordered" evidence="5">
    <location>
        <begin position="311"/>
        <end position="341"/>
    </location>
</feature>
<keyword evidence="3" id="KW-0539">Nucleus</keyword>
<feature type="compositionally biased region" description="Basic residues" evidence="5">
    <location>
        <begin position="312"/>
        <end position="325"/>
    </location>
</feature>
<dbReference type="EMBL" id="JAVRBK010000003">
    <property type="protein sequence ID" value="KAK5646666.1"/>
    <property type="molecule type" value="Genomic_DNA"/>
</dbReference>
<dbReference type="InterPro" id="IPR036388">
    <property type="entry name" value="WH-like_DNA-bd_sf"/>
</dbReference>
<evidence type="ECO:0000256" key="5">
    <source>
        <dbReference type="SAM" id="MobiDB-lite"/>
    </source>
</evidence>
<gene>
    <name evidence="8" type="ORF">RI129_005130</name>
</gene>
<reference evidence="8 9" key="1">
    <citation type="journal article" date="2024" name="Insects">
        <title>An Improved Chromosome-Level Genome Assembly of the Firefly Pyrocoelia pectoralis.</title>
        <authorList>
            <person name="Fu X."/>
            <person name="Meyer-Rochow V.B."/>
            <person name="Ballantyne L."/>
            <person name="Zhu X."/>
        </authorList>
    </citation>
    <scope>NUCLEOTIDE SEQUENCE [LARGE SCALE GENOMIC DNA]</scope>
    <source>
        <strain evidence="8">XCY_ONT2</strain>
    </source>
</reference>
<evidence type="ECO:0000313" key="9">
    <source>
        <dbReference type="Proteomes" id="UP001329430"/>
    </source>
</evidence>
<dbReference type="InterPro" id="IPR012677">
    <property type="entry name" value="Nucleotide-bd_a/b_plait_sf"/>
</dbReference>
<dbReference type="GO" id="GO:0045727">
    <property type="term" value="P:positive regulation of translation"/>
    <property type="evidence" value="ECO:0007669"/>
    <property type="project" value="TreeGrafter"/>
</dbReference>
<dbReference type="CDD" id="cd08028">
    <property type="entry name" value="LARP_3"/>
    <property type="match status" value="1"/>
</dbReference>
<dbReference type="InterPro" id="IPR002344">
    <property type="entry name" value="Lupus_La"/>
</dbReference>
<dbReference type="CDD" id="cd12291">
    <property type="entry name" value="RRM1_La"/>
    <property type="match status" value="1"/>
</dbReference>
<evidence type="ECO:0000259" key="7">
    <source>
        <dbReference type="PROSITE" id="PS51939"/>
    </source>
</evidence>
<evidence type="ECO:0000256" key="1">
    <source>
        <dbReference type="ARBA" id="ARBA00004123"/>
    </source>
</evidence>
<dbReference type="GO" id="GO:1990904">
    <property type="term" value="C:ribonucleoprotein complex"/>
    <property type="evidence" value="ECO:0007669"/>
    <property type="project" value="UniProtKB-UniRule"/>
</dbReference>
<keyword evidence="9" id="KW-1185">Reference proteome</keyword>
<dbReference type="GO" id="GO:0003729">
    <property type="term" value="F:mRNA binding"/>
    <property type="evidence" value="ECO:0007669"/>
    <property type="project" value="TreeGrafter"/>
</dbReference>
<evidence type="ECO:0000313" key="8">
    <source>
        <dbReference type="EMBL" id="KAK5646666.1"/>
    </source>
</evidence>
<dbReference type="PROSITE" id="PS50961">
    <property type="entry name" value="HTH_LA"/>
    <property type="match status" value="1"/>
</dbReference>
<feature type="domain" description="XRRM" evidence="7">
    <location>
        <begin position="213"/>
        <end position="335"/>
    </location>
</feature>
<evidence type="ECO:0000259" key="6">
    <source>
        <dbReference type="PROSITE" id="PS50961"/>
    </source>
</evidence>
<comment type="subcellular location">
    <subcellularLocation>
        <location evidence="1">Nucleus</location>
    </subcellularLocation>
</comment>
<evidence type="ECO:0008006" key="10">
    <source>
        <dbReference type="Google" id="ProtNLM"/>
    </source>
</evidence>
<dbReference type="Pfam" id="PF08777">
    <property type="entry name" value="RRM_3"/>
    <property type="match status" value="1"/>
</dbReference>
<dbReference type="PRINTS" id="PR00302">
    <property type="entry name" value="LUPUSLA"/>
</dbReference>
<dbReference type="GO" id="GO:0008033">
    <property type="term" value="P:tRNA processing"/>
    <property type="evidence" value="ECO:0007669"/>
    <property type="project" value="TreeGrafter"/>
</dbReference>
<dbReference type="Gene3D" id="3.30.70.330">
    <property type="match status" value="2"/>
</dbReference>
<dbReference type="Gene3D" id="1.10.10.10">
    <property type="entry name" value="Winged helix-like DNA-binding domain superfamily/Winged helix DNA-binding domain"/>
    <property type="match status" value="1"/>
</dbReference>
<keyword evidence="2 4" id="KW-0694">RNA-binding</keyword>
<dbReference type="Pfam" id="PF05383">
    <property type="entry name" value="La"/>
    <property type="match status" value="1"/>
</dbReference>